<evidence type="ECO:0000256" key="1">
    <source>
        <dbReference type="SAM" id="MobiDB-lite"/>
    </source>
</evidence>
<accession>A0A7S0KZU5</accession>
<feature type="domain" description="DUF6824" evidence="2">
    <location>
        <begin position="73"/>
        <end position="155"/>
    </location>
</feature>
<sequence length="183" mass="19532">MEHNKTAPLLPVSVLSSDPTSLNQSKPSVGGGGSVQVSHPSDVEAVAIHSEAKASVEAALRKNVDFTMPTPQDVLMGRGMAANAHEGNQKFLSFVGTKKTEYVTSAKKEKTVIAQSIVDEIHARGGRFLQQSIGGMWSGVDNNIAREKCSRALRDPENRDVMGTKNEAATSLVKLASKESTED</sequence>
<dbReference type="InterPro" id="IPR049227">
    <property type="entry name" value="DUF6824"/>
</dbReference>
<evidence type="ECO:0000259" key="2">
    <source>
        <dbReference type="Pfam" id="PF20710"/>
    </source>
</evidence>
<reference evidence="3" key="1">
    <citation type="submission" date="2021-01" db="EMBL/GenBank/DDBJ databases">
        <authorList>
            <person name="Corre E."/>
            <person name="Pelletier E."/>
            <person name="Niang G."/>
            <person name="Scheremetjew M."/>
            <person name="Finn R."/>
            <person name="Kale V."/>
            <person name="Holt S."/>
            <person name="Cochrane G."/>
            <person name="Meng A."/>
            <person name="Brown T."/>
            <person name="Cohen L."/>
        </authorList>
    </citation>
    <scope>NUCLEOTIDE SEQUENCE</scope>
</reference>
<dbReference type="Pfam" id="PF20710">
    <property type="entry name" value="DUF6824"/>
    <property type="match status" value="1"/>
</dbReference>
<dbReference type="EMBL" id="HBEX01000097">
    <property type="protein sequence ID" value="CAD8595231.1"/>
    <property type="molecule type" value="Transcribed_RNA"/>
</dbReference>
<organism evidence="3">
    <name type="scientific">Asterionellopsis glacialis</name>
    <dbReference type="NCBI Taxonomy" id="33640"/>
    <lineage>
        <taxon>Eukaryota</taxon>
        <taxon>Sar</taxon>
        <taxon>Stramenopiles</taxon>
        <taxon>Ochrophyta</taxon>
        <taxon>Bacillariophyta</taxon>
        <taxon>Fragilariophyceae</taxon>
        <taxon>Fragilariophycidae</taxon>
        <taxon>Fragilariales</taxon>
        <taxon>Fragilariaceae</taxon>
        <taxon>Asterionellopsis</taxon>
    </lineage>
</organism>
<feature type="region of interest" description="Disordered" evidence="1">
    <location>
        <begin position="1"/>
        <end position="38"/>
    </location>
</feature>
<name>A0A7S0KZU5_9STRA</name>
<proteinExistence type="predicted"/>
<protein>
    <recommendedName>
        <fullName evidence="2">DUF6824 domain-containing protein</fullName>
    </recommendedName>
</protein>
<feature type="compositionally biased region" description="Polar residues" evidence="1">
    <location>
        <begin position="14"/>
        <end position="27"/>
    </location>
</feature>
<dbReference type="AlphaFoldDB" id="A0A7S0KZU5"/>
<gene>
    <name evidence="3" type="ORF">AGLA0713_LOCUS59</name>
</gene>
<evidence type="ECO:0000313" key="3">
    <source>
        <dbReference type="EMBL" id="CAD8595231.1"/>
    </source>
</evidence>
<feature type="region of interest" description="Disordered" evidence="1">
    <location>
        <begin position="155"/>
        <end position="183"/>
    </location>
</feature>